<dbReference type="AlphaFoldDB" id="A0A6G1J4D6"/>
<keyword evidence="3" id="KW-1185">Reference proteome</keyword>
<proteinExistence type="predicted"/>
<feature type="compositionally biased region" description="Basic and acidic residues" evidence="1">
    <location>
        <begin position="1"/>
        <end position="10"/>
    </location>
</feature>
<evidence type="ECO:0000256" key="1">
    <source>
        <dbReference type="SAM" id="MobiDB-lite"/>
    </source>
</evidence>
<feature type="region of interest" description="Disordered" evidence="1">
    <location>
        <begin position="1"/>
        <end position="65"/>
    </location>
</feature>
<organism evidence="2 3">
    <name type="scientific">Lentithecium fluviatile CBS 122367</name>
    <dbReference type="NCBI Taxonomy" id="1168545"/>
    <lineage>
        <taxon>Eukaryota</taxon>
        <taxon>Fungi</taxon>
        <taxon>Dikarya</taxon>
        <taxon>Ascomycota</taxon>
        <taxon>Pezizomycotina</taxon>
        <taxon>Dothideomycetes</taxon>
        <taxon>Pleosporomycetidae</taxon>
        <taxon>Pleosporales</taxon>
        <taxon>Massarineae</taxon>
        <taxon>Lentitheciaceae</taxon>
        <taxon>Lentithecium</taxon>
    </lineage>
</organism>
<dbReference type="Proteomes" id="UP000799291">
    <property type="component" value="Unassembled WGS sequence"/>
</dbReference>
<accession>A0A6G1J4D6</accession>
<name>A0A6G1J4D6_9PLEO</name>
<gene>
    <name evidence="2" type="ORF">K458DRAFT_19971</name>
</gene>
<evidence type="ECO:0000313" key="3">
    <source>
        <dbReference type="Proteomes" id="UP000799291"/>
    </source>
</evidence>
<protein>
    <submittedName>
        <fullName evidence="2">Uncharacterized protein</fullName>
    </submittedName>
</protein>
<evidence type="ECO:0000313" key="2">
    <source>
        <dbReference type="EMBL" id="KAF2685071.1"/>
    </source>
</evidence>
<feature type="compositionally biased region" description="Basic and acidic residues" evidence="1">
    <location>
        <begin position="53"/>
        <end position="63"/>
    </location>
</feature>
<reference evidence="2" key="1">
    <citation type="journal article" date="2020" name="Stud. Mycol.">
        <title>101 Dothideomycetes genomes: a test case for predicting lifestyles and emergence of pathogens.</title>
        <authorList>
            <person name="Haridas S."/>
            <person name="Albert R."/>
            <person name="Binder M."/>
            <person name="Bloem J."/>
            <person name="Labutti K."/>
            <person name="Salamov A."/>
            <person name="Andreopoulos B."/>
            <person name="Baker S."/>
            <person name="Barry K."/>
            <person name="Bills G."/>
            <person name="Bluhm B."/>
            <person name="Cannon C."/>
            <person name="Castanera R."/>
            <person name="Culley D."/>
            <person name="Daum C."/>
            <person name="Ezra D."/>
            <person name="Gonzalez J."/>
            <person name="Henrissat B."/>
            <person name="Kuo A."/>
            <person name="Liang C."/>
            <person name="Lipzen A."/>
            <person name="Lutzoni F."/>
            <person name="Magnuson J."/>
            <person name="Mondo S."/>
            <person name="Nolan M."/>
            <person name="Ohm R."/>
            <person name="Pangilinan J."/>
            <person name="Park H.-J."/>
            <person name="Ramirez L."/>
            <person name="Alfaro M."/>
            <person name="Sun H."/>
            <person name="Tritt A."/>
            <person name="Yoshinaga Y."/>
            <person name="Zwiers L.-H."/>
            <person name="Turgeon B."/>
            <person name="Goodwin S."/>
            <person name="Spatafora J."/>
            <person name="Crous P."/>
            <person name="Grigoriev I."/>
        </authorList>
    </citation>
    <scope>NUCLEOTIDE SEQUENCE</scope>
    <source>
        <strain evidence="2">CBS 122367</strain>
    </source>
</reference>
<dbReference type="EMBL" id="MU005579">
    <property type="protein sequence ID" value="KAF2685071.1"/>
    <property type="molecule type" value="Genomic_DNA"/>
</dbReference>
<sequence>MMKVQRDLQRRYHSAQPPTKIPQDEEPQRDQNPVARGQQPAPTGQALGPKNELSSEERDEGLGDIKGMCTITLRTLEEMPEEYKASIKKYMESVPPPPRDDLFTPEYLAVRQLGECWGEIVKLRGRLPPLEACKGEEPEIQHSVVEMGRVMSQLDRRATVWEEVAGVSEGLFETKVEVEGEDKG</sequence>